<evidence type="ECO:0000313" key="2">
    <source>
        <dbReference type="EMBL" id="QAA32555.1"/>
    </source>
</evidence>
<gene>
    <name evidence="2" type="ORF">C1I91_13435</name>
</gene>
<feature type="transmembrane region" description="Helical" evidence="1">
    <location>
        <begin position="86"/>
        <end position="112"/>
    </location>
</feature>
<feature type="transmembrane region" description="Helical" evidence="1">
    <location>
        <begin position="50"/>
        <end position="66"/>
    </location>
</feature>
<name>A0A410DTZ5_9CLOT</name>
<accession>A0A410DTZ5</accession>
<dbReference type="RefSeq" id="WP_128213343.1">
    <property type="nucleotide sequence ID" value="NZ_CP025746.1"/>
</dbReference>
<proteinExistence type="predicted"/>
<evidence type="ECO:0008006" key="4">
    <source>
        <dbReference type="Google" id="ProtNLM"/>
    </source>
</evidence>
<dbReference type="KEGG" id="cmah:C1I91_13435"/>
<reference evidence="2 3" key="1">
    <citation type="submission" date="2018-01" db="EMBL/GenBank/DDBJ databases">
        <title>Genome Sequencing and Assembly of Anaerobacter polyendosporus strain CT4.</title>
        <authorList>
            <person name="Tachaapaikoon C."/>
            <person name="Sutheeworapong S."/>
            <person name="Jenjaroenpun P."/>
            <person name="Wongsurawat T."/>
            <person name="Nookeaw I."/>
            <person name="Cheawchanlertfa P."/>
            <person name="Kosugi A."/>
            <person name="Cheevadhanarak S."/>
            <person name="Ratanakhanokchai K."/>
        </authorList>
    </citation>
    <scope>NUCLEOTIDE SEQUENCE [LARGE SCALE GENOMIC DNA]</scope>
    <source>
        <strain evidence="2 3">CT4</strain>
    </source>
</reference>
<feature type="transmembrane region" description="Helical" evidence="1">
    <location>
        <begin position="124"/>
        <end position="155"/>
    </location>
</feature>
<dbReference type="OrthoDB" id="1910494at2"/>
<keyword evidence="1" id="KW-0812">Transmembrane</keyword>
<feature type="transmembrane region" description="Helical" evidence="1">
    <location>
        <begin position="188"/>
        <end position="206"/>
    </location>
</feature>
<feature type="transmembrane region" description="Helical" evidence="1">
    <location>
        <begin position="20"/>
        <end position="38"/>
    </location>
</feature>
<dbReference type="EMBL" id="CP025746">
    <property type="protein sequence ID" value="QAA32555.1"/>
    <property type="molecule type" value="Genomic_DNA"/>
</dbReference>
<organism evidence="2 3">
    <name type="scientific">Clostridium manihotivorum</name>
    <dbReference type="NCBI Taxonomy" id="2320868"/>
    <lineage>
        <taxon>Bacteria</taxon>
        <taxon>Bacillati</taxon>
        <taxon>Bacillota</taxon>
        <taxon>Clostridia</taxon>
        <taxon>Eubacteriales</taxon>
        <taxon>Clostridiaceae</taxon>
        <taxon>Clostridium</taxon>
    </lineage>
</organism>
<keyword evidence="1" id="KW-1133">Transmembrane helix</keyword>
<dbReference type="AlphaFoldDB" id="A0A410DTZ5"/>
<keyword evidence="3" id="KW-1185">Reference proteome</keyword>
<evidence type="ECO:0000313" key="3">
    <source>
        <dbReference type="Proteomes" id="UP000286268"/>
    </source>
</evidence>
<dbReference type="Proteomes" id="UP000286268">
    <property type="component" value="Chromosome"/>
</dbReference>
<sequence length="209" mass="23584">MEVLKSSLSFVKYNIKVSLNLNVAVALVFVLFLPFIFSFKLIDAFSMAKISELFISITGIILFPYLSSLDEVDNIGEVTSTKRIPYIYAFSTRLIFVVLFNLLLIIFATTIAKIQGADFPQLKFTFSILVTCLTLGLIGLTAALLTHSIAAGYLLPFSYYAFEFSTKGQYTKNFYLFSLLKNSYTEKFHLLALLLILICINIMLILRKS</sequence>
<protein>
    <recommendedName>
        <fullName evidence="4">ABC-2 family transporter protein</fullName>
    </recommendedName>
</protein>
<keyword evidence="1" id="KW-0472">Membrane</keyword>
<evidence type="ECO:0000256" key="1">
    <source>
        <dbReference type="SAM" id="Phobius"/>
    </source>
</evidence>